<feature type="transmembrane region" description="Helical" evidence="12">
    <location>
        <begin position="333"/>
        <end position="352"/>
    </location>
</feature>
<keyword evidence="6" id="KW-0633">Potassium transport</keyword>
<dbReference type="Proteomes" id="UP000643810">
    <property type="component" value="Unassembled WGS sequence"/>
</dbReference>
<evidence type="ECO:0000256" key="11">
    <source>
        <dbReference type="ARBA" id="ARBA00023136"/>
    </source>
</evidence>
<evidence type="ECO:0000256" key="6">
    <source>
        <dbReference type="ARBA" id="ARBA00022538"/>
    </source>
</evidence>
<dbReference type="InterPro" id="IPR003445">
    <property type="entry name" value="Cat_transpt"/>
</dbReference>
<dbReference type="PIRSF" id="PIRSF006247">
    <property type="entry name" value="TrkH"/>
    <property type="match status" value="1"/>
</dbReference>
<keyword evidence="14" id="KW-1185">Reference proteome</keyword>
<feature type="transmembrane region" description="Helical" evidence="12">
    <location>
        <begin position="185"/>
        <end position="204"/>
    </location>
</feature>
<comment type="subcellular location">
    <subcellularLocation>
        <location evidence="1">Cell inner membrane</location>
        <topology evidence="1">Multi-pass membrane protein</topology>
    </subcellularLocation>
</comment>
<feature type="transmembrane region" description="Helical" evidence="12">
    <location>
        <begin position="37"/>
        <end position="58"/>
    </location>
</feature>
<keyword evidence="4" id="KW-1003">Cell membrane</keyword>
<keyword evidence="3" id="KW-0813">Transport</keyword>
<evidence type="ECO:0000256" key="9">
    <source>
        <dbReference type="ARBA" id="ARBA00022989"/>
    </source>
</evidence>
<evidence type="ECO:0000256" key="7">
    <source>
        <dbReference type="ARBA" id="ARBA00022692"/>
    </source>
</evidence>
<feature type="transmembrane region" description="Helical" evidence="12">
    <location>
        <begin position="274"/>
        <end position="290"/>
    </location>
</feature>
<feature type="transmembrane region" description="Helical" evidence="12">
    <location>
        <begin position="70"/>
        <end position="91"/>
    </location>
</feature>
<gene>
    <name evidence="13" type="ORF">H8R94_07730</name>
</gene>
<evidence type="ECO:0000256" key="8">
    <source>
        <dbReference type="ARBA" id="ARBA00022958"/>
    </source>
</evidence>
<keyword evidence="11 12" id="KW-0472">Membrane</keyword>
<reference evidence="13 14" key="1">
    <citation type="submission" date="2020-08" db="EMBL/GenBank/DDBJ databases">
        <title>Genome public.</title>
        <authorList>
            <person name="Liu C."/>
            <person name="Sun Q."/>
        </authorList>
    </citation>
    <scope>NUCLEOTIDE SEQUENCE [LARGE SCALE GENOMIC DNA]</scope>
    <source>
        <strain evidence="13 14">NSJ-9</strain>
    </source>
</reference>
<evidence type="ECO:0000256" key="4">
    <source>
        <dbReference type="ARBA" id="ARBA00022475"/>
    </source>
</evidence>
<keyword evidence="5" id="KW-0997">Cell inner membrane</keyword>
<evidence type="ECO:0000256" key="3">
    <source>
        <dbReference type="ARBA" id="ARBA00022448"/>
    </source>
</evidence>
<feature type="transmembrane region" description="Helical" evidence="12">
    <location>
        <begin position="12"/>
        <end position="31"/>
    </location>
</feature>
<dbReference type="InterPro" id="IPR004772">
    <property type="entry name" value="TrkH"/>
</dbReference>
<keyword evidence="8" id="KW-0630">Potassium</keyword>
<keyword evidence="9 12" id="KW-1133">Transmembrane helix</keyword>
<keyword evidence="7 12" id="KW-0812">Transmembrane</keyword>
<dbReference type="Pfam" id="PF02386">
    <property type="entry name" value="TrkH"/>
    <property type="match status" value="1"/>
</dbReference>
<name>A0ABR7GHK9_9FIRM</name>
<evidence type="ECO:0000256" key="12">
    <source>
        <dbReference type="SAM" id="Phobius"/>
    </source>
</evidence>
<dbReference type="PANTHER" id="PTHR32024:SF2">
    <property type="entry name" value="TRK SYSTEM POTASSIUM UPTAKE PROTEIN TRKG-RELATED"/>
    <property type="match status" value="1"/>
</dbReference>
<protein>
    <submittedName>
        <fullName evidence="13">TrkH family potassium uptake protein</fullName>
    </submittedName>
</protein>
<evidence type="ECO:0000256" key="2">
    <source>
        <dbReference type="ARBA" id="ARBA00009137"/>
    </source>
</evidence>
<keyword evidence="10" id="KW-0406">Ion transport</keyword>
<feature type="transmembrane region" description="Helical" evidence="12">
    <location>
        <begin position="133"/>
        <end position="152"/>
    </location>
</feature>
<evidence type="ECO:0000313" key="13">
    <source>
        <dbReference type="EMBL" id="MBC5686485.1"/>
    </source>
</evidence>
<feature type="transmembrane region" description="Helical" evidence="12">
    <location>
        <begin position="238"/>
        <end position="262"/>
    </location>
</feature>
<dbReference type="EMBL" id="JACOPG010000003">
    <property type="protein sequence ID" value="MBC5686485.1"/>
    <property type="molecule type" value="Genomic_DNA"/>
</dbReference>
<feature type="transmembrane region" description="Helical" evidence="12">
    <location>
        <begin position="302"/>
        <end position="321"/>
    </location>
</feature>
<accession>A0ABR7GHK9</accession>
<proteinExistence type="inferred from homology"/>
<sequence>MNYKMVGRFMSLVIITEAVFMVPAWIISLIHGEATSITAFATTIIGSILVGLLMFMLCRRAEMRFYAREGLVSAGLGWAIMSLVGCMPFFISGEIPAFIDAYFETVSGFTTTGASILTNVEAMSYGMLYWRSFTHWLGGMGVMVFLLAVIPASGKGNGFTMHLLRAESPGPNVGKLVPRMRQTATILYTLYVALTILCFVFLLFGGMSPFEAICTAYGTAGTGGFGIKNDSMAGYSVYIQNVCTVFMILFGVNFTCYYMLLLGKVKDVLKDEELKLYLGLIFASVVLISINTRSMFHSLGETVQQVFFQVATIITTTGFATTDFDLWPTFSKAILIILMFCGASAGSTGGGFKCGRILLLFKNLHRNLQKTLNPQKVLVVRNNGQVVSEKVLDNLNTYLIAYVMITIVSFLVICLDGKSLTTTMTSVIACFNNIGPGLDGVGPTCNYHDFSILSKIILIFDMLAGRLEIFPIMILLSKNTWKKLG</sequence>
<comment type="caution">
    <text evidence="13">The sequence shown here is derived from an EMBL/GenBank/DDBJ whole genome shotgun (WGS) entry which is preliminary data.</text>
</comment>
<evidence type="ECO:0000256" key="1">
    <source>
        <dbReference type="ARBA" id="ARBA00004429"/>
    </source>
</evidence>
<evidence type="ECO:0000313" key="14">
    <source>
        <dbReference type="Proteomes" id="UP000643810"/>
    </source>
</evidence>
<dbReference type="PANTHER" id="PTHR32024">
    <property type="entry name" value="TRK SYSTEM POTASSIUM UPTAKE PROTEIN TRKG-RELATED"/>
    <property type="match status" value="1"/>
</dbReference>
<evidence type="ECO:0000256" key="10">
    <source>
        <dbReference type="ARBA" id="ARBA00023065"/>
    </source>
</evidence>
<organism evidence="13 14">
    <name type="scientific">Roseburia lenta</name>
    <dbReference type="NCBI Taxonomy" id="2763061"/>
    <lineage>
        <taxon>Bacteria</taxon>
        <taxon>Bacillati</taxon>
        <taxon>Bacillota</taxon>
        <taxon>Clostridia</taxon>
        <taxon>Lachnospirales</taxon>
        <taxon>Lachnospiraceae</taxon>
        <taxon>Roseburia</taxon>
    </lineage>
</organism>
<comment type="similarity">
    <text evidence="2">Belongs to the TrkH potassium transport family.</text>
</comment>
<dbReference type="RefSeq" id="WP_118281407.1">
    <property type="nucleotide sequence ID" value="NZ_JACOPG010000003.1"/>
</dbReference>
<feature type="transmembrane region" description="Helical" evidence="12">
    <location>
        <begin position="395"/>
        <end position="415"/>
    </location>
</feature>
<evidence type="ECO:0000256" key="5">
    <source>
        <dbReference type="ARBA" id="ARBA00022519"/>
    </source>
</evidence>